<reference evidence="5" key="1">
    <citation type="journal article" date="2023" name="Nat. Microbiol.">
        <title>Enrichment and characterization of a nitric oxide-reducing microbial community in a continuous bioreactor.</title>
        <authorList>
            <person name="Garrido-Amador P."/>
            <person name="Stortenbeker N."/>
            <person name="Wessels H.J.C.T."/>
            <person name="Speth D.R."/>
            <person name="Garcia-Heredia I."/>
            <person name="Kartal B."/>
        </authorList>
    </citation>
    <scope>NUCLEOTIDE SEQUENCE</scope>
    <source>
        <strain evidence="5">MAG1</strain>
    </source>
</reference>
<dbReference type="Pfam" id="PF17147">
    <property type="entry name" value="PFOR_II"/>
    <property type="match status" value="1"/>
</dbReference>
<dbReference type="Gene3D" id="3.40.50.920">
    <property type="match status" value="1"/>
</dbReference>
<evidence type="ECO:0000259" key="4">
    <source>
        <dbReference type="Pfam" id="PF17147"/>
    </source>
</evidence>
<gene>
    <name evidence="5" type="ORF">OHM77_12885</name>
</gene>
<dbReference type="Gene3D" id="3.40.50.970">
    <property type="match status" value="1"/>
</dbReference>
<dbReference type="FunFam" id="3.40.50.970:FF:000022">
    <property type="entry name" value="2-oxoglutarate ferredoxin oxidoreductase alpha subunit"/>
    <property type="match status" value="1"/>
</dbReference>
<sequence length="565" mass="60444">MIVRIAGEGGEGIISTGDMVTQACARAGLDVYTFKTFPAEIKGGYAMYQVRASRSKVHNQGDTFDVLCVFNGEAFELNRAHLKPGTVLVYDSPGDFTPEIPEGVTAYPIPMTATAKEMHNPRAKNMVALGALSTLFSIPAQSIREVIAAKFKRKGEAVVAGNLAAFERGRELAAALPKADPYAVEAADAPGDRIIMSGNGAIGLGALIAGLDFFSAYPITPATEIANYVSRHLPKRGGTLVQAEDEIASISQVVGAAYAGKKAMTATSGPGLALMSEMLGMAFMSETPCVVVDVQRGGPSTGLPTKHEQSDLFMAIHGSHGDAGRIVLSVENVEDCIALTVRAFNLAEKYQCPVILLSDGSLAFSTQTVPTPDPDSFIRIERRRWNGEGSFRRYALTEDGISPMADPGTHGATHIATGLEHDEAGQPNYTAANHEAMQSKRFGKLKTVVADFPPAEVDGTGEADVGVIAWGSTIGVVREALERLRAEGVRVNGFYPKLLHPLPVEQFEAFGATCKRLLLPEVNFQGQLAHFIRAETSLRPESYTICGGLTFTPEMIVNRVREMLK</sequence>
<feature type="domain" description="Pyruvate flavodoxin/ferredoxin oxidoreductase pyrimidine binding" evidence="3">
    <location>
        <begin position="205"/>
        <end position="435"/>
    </location>
</feature>
<dbReference type="GO" id="GO:0006979">
    <property type="term" value="P:response to oxidative stress"/>
    <property type="evidence" value="ECO:0007669"/>
    <property type="project" value="TreeGrafter"/>
</dbReference>
<evidence type="ECO:0000313" key="5">
    <source>
        <dbReference type="EMBL" id="WIM05558.1"/>
    </source>
</evidence>
<dbReference type="SUPFAM" id="SSF52518">
    <property type="entry name" value="Thiamin diphosphate-binding fold (THDP-binding)"/>
    <property type="match status" value="1"/>
</dbReference>
<dbReference type="CDD" id="cd07034">
    <property type="entry name" value="TPP_PYR_PFOR_IOR-alpha_like"/>
    <property type="match status" value="1"/>
</dbReference>
<dbReference type="InterPro" id="IPR050722">
    <property type="entry name" value="Pyruvate:ferred/Flavod_OxRd"/>
</dbReference>
<evidence type="ECO:0000259" key="3">
    <source>
        <dbReference type="Pfam" id="PF01855"/>
    </source>
</evidence>
<accession>A0AA49FL76</accession>
<keyword evidence="1" id="KW-0560">Oxidoreductase</keyword>
<dbReference type="InterPro" id="IPR019752">
    <property type="entry name" value="Pyrv/ketoisovalerate_OxRed_cat"/>
</dbReference>
<dbReference type="NCBIfam" id="TIGR03710">
    <property type="entry name" value="OAFO_sf"/>
    <property type="match status" value="1"/>
</dbReference>
<dbReference type="PANTHER" id="PTHR32154:SF20">
    <property type="entry name" value="2-OXOGLUTARATE OXIDOREDUCTASE SUBUNIT KORA"/>
    <property type="match status" value="1"/>
</dbReference>
<dbReference type="InterPro" id="IPR029061">
    <property type="entry name" value="THDP-binding"/>
</dbReference>
<feature type="domain" description="Pyruvate/ketoisovalerate oxidoreductase catalytic" evidence="2">
    <location>
        <begin position="9"/>
        <end position="171"/>
    </location>
</feature>
<dbReference type="InterPro" id="IPR002880">
    <property type="entry name" value="Pyrv_Fd/Flavodoxin_OxRdtase_N"/>
</dbReference>
<dbReference type="SUPFAM" id="SSF52922">
    <property type="entry name" value="TK C-terminal domain-like"/>
    <property type="match status" value="1"/>
</dbReference>
<dbReference type="GO" id="GO:0016903">
    <property type="term" value="F:oxidoreductase activity, acting on the aldehyde or oxo group of donors"/>
    <property type="evidence" value="ECO:0007669"/>
    <property type="project" value="InterPro"/>
</dbReference>
<dbReference type="EMBL" id="CP107246">
    <property type="protein sequence ID" value="WIM05558.1"/>
    <property type="molecule type" value="Genomic_DNA"/>
</dbReference>
<dbReference type="InterPro" id="IPR022367">
    <property type="entry name" value="2-oxoacid/accept_OxRdtase_asu"/>
</dbReference>
<dbReference type="PANTHER" id="PTHR32154">
    <property type="entry name" value="PYRUVATE-FLAVODOXIN OXIDOREDUCTASE-RELATED"/>
    <property type="match status" value="1"/>
</dbReference>
<dbReference type="Gene3D" id="3.40.920.10">
    <property type="entry name" value="Pyruvate-ferredoxin oxidoreductase, PFOR, domain III"/>
    <property type="match status" value="1"/>
</dbReference>
<evidence type="ECO:0000259" key="2">
    <source>
        <dbReference type="Pfam" id="PF01558"/>
    </source>
</evidence>
<proteinExistence type="predicted"/>
<dbReference type="Pfam" id="PF01855">
    <property type="entry name" value="POR_N"/>
    <property type="match status" value="1"/>
</dbReference>
<feature type="domain" description="Pyruvate:ferredoxin oxidoreductase core" evidence="4">
    <location>
        <begin position="463"/>
        <end position="550"/>
    </location>
</feature>
<dbReference type="Proteomes" id="UP001234916">
    <property type="component" value="Chromosome"/>
</dbReference>
<organism evidence="5">
    <name type="scientific">Candidatus Nitricoxidivorans perseverans</name>
    <dbReference type="NCBI Taxonomy" id="2975601"/>
    <lineage>
        <taxon>Bacteria</taxon>
        <taxon>Pseudomonadati</taxon>
        <taxon>Pseudomonadota</taxon>
        <taxon>Betaproteobacteria</taxon>
        <taxon>Nitrosomonadales</taxon>
        <taxon>Sterolibacteriaceae</taxon>
        <taxon>Candidatus Nitricoxidivorans</taxon>
    </lineage>
</organism>
<protein>
    <submittedName>
        <fullName evidence="5">2-oxoacid:acceptor oxidoreductase subunit alpha</fullName>
    </submittedName>
</protein>
<evidence type="ECO:0000256" key="1">
    <source>
        <dbReference type="ARBA" id="ARBA00023002"/>
    </source>
</evidence>
<dbReference type="InterPro" id="IPR009014">
    <property type="entry name" value="Transketo_C/PFOR_II"/>
</dbReference>
<dbReference type="AlphaFoldDB" id="A0AA49FL76"/>
<dbReference type="SUPFAM" id="SSF53323">
    <property type="entry name" value="Pyruvate-ferredoxin oxidoreductase, PFOR, domain III"/>
    <property type="match status" value="1"/>
</dbReference>
<dbReference type="InterPro" id="IPR002869">
    <property type="entry name" value="Pyrv_flavodox_OxRed_cen"/>
</dbReference>
<dbReference type="InterPro" id="IPR033412">
    <property type="entry name" value="PFOR_II"/>
</dbReference>
<dbReference type="Pfam" id="PF01558">
    <property type="entry name" value="POR"/>
    <property type="match status" value="1"/>
</dbReference>
<name>A0AA49FL76_9PROT</name>
<dbReference type="KEGG" id="npv:OHM77_12885"/>